<organism evidence="8 9">
    <name type="scientific">Varunaivibrio sulfuroxidans</name>
    <dbReference type="NCBI Taxonomy" id="1773489"/>
    <lineage>
        <taxon>Bacteria</taxon>
        <taxon>Pseudomonadati</taxon>
        <taxon>Pseudomonadota</taxon>
        <taxon>Alphaproteobacteria</taxon>
        <taxon>Rhodospirillales</taxon>
        <taxon>Magnetovibrionaceae</taxon>
        <taxon>Varunaivibrio</taxon>
    </lineage>
</organism>
<dbReference type="GO" id="GO:0042619">
    <property type="term" value="P:poly-hydroxybutyrate biosynthetic process"/>
    <property type="evidence" value="ECO:0007669"/>
    <property type="project" value="InterPro"/>
</dbReference>
<reference evidence="8 9" key="1">
    <citation type="submission" date="2019-03" db="EMBL/GenBank/DDBJ databases">
        <title>Genomic Encyclopedia of Type Strains, Phase IV (KMG-IV): sequencing the most valuable type-strain genomes for metagenomic binning, comparative biology and taxonomic classification.</title>
        <authorList>
            <person name="Goeker M."/>
        </authorList>
    </citation>
    <scope>NUCLEOTIDE SEQUENCE [LARGE SCALE GENOMIC DNA]</scope>
    <source>
        <strain evidence="8 9">DSM 101688</strain>
    </source>
</reference>
<dbReference type="Gene3D" id="3.40.50.1820">
    <property type="entry name" value="alpha/beta hydrolase"/>
    <property type="match status" value="1"/>
</dbReference>
<dbReference type="AlphaFoldDB" id="A0A4R3JE38"/>
<dbReference type="PANTHER" id="PTHR36837">
    <property type="entry name" value="POLY(3-HYDROXYALKANOATE) POLYMERASE SUBUNIT PHAC"/>
    <property type="match status" value="1"/>
</dbReference>
<keyword evidence="4" id="KW-0012">Acyltransferase</keyword>
<dbReference type="Pfam" id="PF00561">
    <property type="entry name" value="Abhydrolase_1"/>
    <property type="match status" value="1"/>
</dbReference>
<keyword evidence="9" id="KW-1185">Reference proteome</keyword>
<feature type="domain" description="Poly-beta-hydroxybutyrate polymerase N-terminal" evidence="7">
    <location>
        <begin position="137"/>
        <end position="308"/>
    </location>
</feature>
<evidence type="ECO:0000256" key="1">
    <source>
        <dbReference type="ARBA" id="ARBA00004496"/>
    </source>
</evidence>
<dbReference type="InterPro" id="IPR029058">
    <property type="entry name" value="AB_hydrolase_fold"/>
</dbReference>
<proteinExistence type="predicted"/>
<evidence type="ECO:0000259" key="6">
    <source>
        <dbReference type="Pfam" id="PF00561"/>
    </source>
</evidence>
<evidence type="ECO:0000256" key="3">
    <source>
        <dbReference type="ARBA" id="ARBA00022679"/>
    </source>
</evidence>
<name>A0A4R3JE38_9PROT</name>
<dbReference type="InterPro" id="IPR010963">
    <property type="entry name" value="PHA_synth_I"/>
</dbReference>
<dbReference type="EMBL" id="SLZW01000002">
    <property type="protein sequence ID" value="TCS64339.1"/>
    <property type="molecule type" value="Genomic_DNA"/>
</dbReference>
<keyword evidence="3" id="KW-0808">Transferase</keyword>
<keyword evidence="2" id="KW-0963">Cytoplasm</keyword>
<gene>
    <name evidence="8" type="ORF">EDD55_102383</name>
</gene>
<comment type="subcellular location">
    <subcellularLocation>
        <location evidence="1">Cytoplasm</location>
    </subcellularLocation>
</comment>
<sequence>MHNPADKIKKASAIPTTEAPSSESSDLAADANKNGDNAELSGIMATIAERSQRIVADFIAQQHAAPHPGAMLQKSMADPMNVAKAFMDVMERMTRDPATVVSAHVSLWNDYLKLWQNASERMMGREAPPVATPEIGDKRFKDAAWRDNAVFDYIKQSYLLTSRWMQSTMQNVPGVDAKTARKVDFYVRQFTDALSPTNFVMTNPEVLKATLETRGENLLKGLKNMLADLERGHGQLAVRQTDLEAFKVGVNLATTEGKVIYRNALMELIQYAPRTQKVRKTPLLIIPPWINKYYILDMRADNSFVRWACEQGHTVFTISWVNPDEKLARETFADYMRCGPLGALEAIEKATGERQVNAIGYCIGGTLLASTLAYIAGTTDARWKKRIKSATYFTTLVDFSDVGEMSVFIDEEQVASLEQRMTERGYLEGGEMATTFSMLRSNDLIWSFVIDNYLLGKDPFPFDLLYWNSDSTRMPAVMHAYYLRNMYLDNKLVQPGALTIDDVALDLGRIDTPSYIMAAREDHIAPWKSTFQAVNVYQGETRFVLSASGHVAGVVNPPVKRKYCYWTDGDAATSPDAWLNGAIQHTGSWWPDWAKWINKYAGVKNIPARIPGDGALKPLCDAPGAYVVMRADHQTDHREDAAKPKTK</sequence>
<dbReference type="Proteomes" id="UP000295304">
    <property type="component" value="Unassembled WGS sequence"/>
</dbReference>
<protein>
    <submittedName>
        <fullName evidence="8">Polyhydroxyalkanoate synthase</fullName>
    </submittedName>
</protein>
<evidence type="ECO:0000256" key="5">
    <source>
        <dbReference type="SAM" id="MobiDB-lite"/>
    </source>
</evidence>
<comment type="caution">
    <text evidence="8">The sequence shown here is derived from an EMBL/GenBank/DDBJ whole genome shotgun (WGS) entry which is preliminary data.</text>
</comment>
<feature type="region of interest" description="Disordered" evidence="5">
    <location>
        <begin position="1"/>
        <end position="33"/>
    </location>
</feature>
<dbReference type="Pfam" id="PF07167">
    <property type="entry name" value="PhaC_N"/>
    <property type="match status" value="1"/>
</dbReference>
<dbReference type="GO" id="GO:0016746">
    <property type="term" value="F:acyltransferase activity"/>
    <property type="evidence" value="ECO:0007669"/>
    <property type="project" value="UniProtKB-KW"/>
</dbReference>
<evidence type="ECO:0000259" key="7">
    <source>
        <dbReference type="Pfam" id="PF07167"/>
    </source>
</evidence>
<dbReference type="InterPro" id="IPR010941">
    <property type="entry name" value="PhaC_N"/>
</dbReference>
<feature type="compositionally biased region" description="Polar residues" evidence="5">
    <location>
        <begin position="14"/>
        <end position="25"/>
    </location>
</feature>
<feature type="domain" description="AB hydrolase-1" evidence="6">
    <location>
        <begin position="344"/>
        <end position="556"/>
    </location>
</feature>
<evidence type="ECO:0000313" key="8">
    <source>
        <dbReference type="EMBL" id="TCS64339.1"/>
    </source>
</evidence>
<evidence type="ECO:0000313" key="9">
    <source>
        <dbReference type="Proteomes" id="UP000295304"/>
    </source>
</evidence>
<dbReference type="NCBIfam" id="TIGR01838">
    <property type="entry name" value="PHA_synth_I"/>
    <property type="match status" value="1"/>
</dbReference>
<dbReference type="GO" id="GO:0005737">
    <property type="term" value="C:cytoplasm"/>
    <property type="evidence" value="ECO:0007669"/>
    <property type="project" value="UniProtKB-SubCell"/>
</dbReference>
<dbReference type="SUPFAM" id="SSF53474">
    <property type="entry name" value="alpha/beta-Hydrolases"/>
    <property type="match status" value="1"/>
</dbReference>
<dbReference type="InterPro" id="IPR051321">
    <property type="entry name" value="PHA/PHB_synthase"/>
</dbReference>
<dbReference type="InterPro" id="IPR000073">
    <property type="entry name" value="AB_hydrolase_1"/>
</dbReference>
<accession>A0A4R3JE38</accession>
<evidence type="ECO:0000256" key="4">
    <source>
        <dbReference type="ARBA" id="ARBA00023315"/>
    </source>
</evidence>
<evidence type="ECO:0000256" key="2">
    <source>
        <dbReference type="ARBA" id="ARBA00022490"/>
    </source>
</evidence>
<dbReference type="PANTHER" id="PTHR36837:SF5">
    <property type="entry name" value="POLY-3-HYDROXYBUTYRATE SYNTHASE"/>
    <property type="match status" value="1"/>
</dbReference>